<proteinExistence type="predicted"/>
<feature type="domain" description="HTH araC/xylS-type" evidence="4">
    <location>
        <begin position="160"/>
        <end position="257"/>
    </location>
</feature>
<comment type="caution">
    <text evidence="5">The sequence shown here is derived from an EMBL/GenBank/DDBJ whole genome shotgun (WGS) entry which is preliminary data.</text>
</comment>
<gene>
    <name evidence="5" type="ORF">ABH943_000746</name>
</gene>
<dbReference type="PROSITE" id="PS00041">
    <property type="entry name" value="HTH_ARAC_FAMILY_1"/>
    <property type="match status" value="1"/>
</dbReference>
<evidence type="ECO:0000256" key="2">
    <source>
        <dbReference type="ARBA" id="ARBA00023125"/>
    </source>
</evidence>
<dbReference type="InterPro" id="IPR018060">
    <property type="entry name" value="HTH_AraC"/>
</dbReference>
<dbReference type="PANTHER" id="PTHR11019:SF159">
    <property type="entry name" value="TRANSCRIPTIONAL REGULATOR-RELATED"/>
    <property type="match status" value="1"/>
</dbReference>
<evidence type="ECO:0000256" key="1">
    <source>
        <dbReference type="ARBA" id="ARBA00023015"/>
    </source>
</evidence>
<dbReference type="Pfam" id="PF12833">
    <property type="entry name" value="HTH_18"/>
    <property type="match status" value="1"/>
</dbReference>
<accession>A0ABW8MDE3</accession>
<dbReference type="EMBL" id="JBIYDN010000002">
    <property type="protein sequence ID" value="MFK4440740.1"/>
    <property type="molecule type" value="Genomic_DNA"/>
</dbReference>
<keyword evidence="1" id="KW-0805">Transcription regulation</keyword>
<dbReference type="PROSITE" id="PS01124">
    <property type="entry name" value="HTH_ARAC_FAMILY_2"/>
    <property type="match status" value="1"/>
</dbReference>
<reference evidence="5 6" key="1">
    <citation type="submission" date="2024-11" db="EMBL/GenBank/DDBJ databases">
        <title>Using genomics to understand microbial adaptation to soil warming.</title>
        <authorList>
            <person name="Deangelis K.M. PhD."/>
        </authorList>
    </citation>
    <scope>NUCLEOTIDE SEQUENCE [LARGE SCALE GENOMIC DNA]</scope>
    <source>
        <strain evidence="5 6">GAS97</strain>
    </source>
</reference>
<evidence type="ECO:0000256" key="3">
    <source>
        <dbReference type="ARBA" id="ARBA00023163"/>
    </source>
</evidence>
<keyword evidence="3" id="KW-0804">Transcription</keyword>
<evidence type="ECO:0000313" key="5">
    <source>
        <dbReference type="EMBL" id="MFK4440740.1"/>
    </source>
</evidence>
<dbReference type="SUPFAM" id="SSF51182">
    <property type="entry name" value="RmlC-like cupins"/>
    <property type="match status" value="1"/>
</dbReference>
<dbReference type="PANTHER" id="PTHR11019">
    <property type="entry name" value="HTH-TYPE TRANSCRIPTIONAL REGULATOR NIMR"/>
    <property type="match status" value="1"/>
</dbReference>
<keyword evidence="2" id="KW-0238">DNA-binding</keyword>
<dbReference type="InterPro" id="IPR020449">
    <property type="entry name" value="Tscrpt_reg_AraC-type_HTH"/>
</dbReference>
<dbReference type="Proteomes" id="UP001620514">
    <property type="component" value="Unassembled WGS sequence"/>
</dbReference>
<dbReference type="InterPro" id="IPR018062">
    <property type="entry name" value="HTH_AraC-typ_CS"/>
</dbReference>
<dbReference type="Gene3D" id="1.10.10.60">
    <property type="entry name" value="Homeodomain-like"/>
    <property type="match status" value="1"/>
</dbReference>
<evidence type="ECO:0000313" key="6">
    <source>
        <dbReference type="Proteomes" id="UP001620514"/>
    </source>
</evidence>
<dbReference type="InterPro" id="IPR011051">
    <property type="entry name" value="RmlC_Cupin_sf"/>
</dbReference>
<dbReference type="InterPro" id="IPR009057">
    <property type="entry name" value="Homeodomain-like_sf"/>
</dbReference>
<name>A0ABW8MDE3_9BURK</name>
<dbReference type="RefSeq" id="WP_404604431.1">
    <property type="nucleotide sequence ID" value="NZ_JBIYDN010000002.1"/>
</dbReference>
<dbReference type="SMART" id="SM00342">
    <property type="entry name" value="HTH_ARAC"/>
    <property type="match status" value="1"/>
</dbReference>
<dbReference type="SUPFAM" id="SSF46689">
    <property type="entry name" value="Homeodomain-like"/>
    <property type="match status" value="1"/>
</dbReference>
<sequence>MSAPLLDPAKIQSADGPVLIAVELSGDVTRVTGSHCHARGQIFGALRGLLSVGTDDSQWVVPAIHAVWLPPNRSHSVRSHGAFAGWSVYVTESACADLPHEPCTIRTSGLLREAVSRAATWEGGVLDNAQMRLASVILDEIRSLPREAFGLPMPRDVRVLRIARALADNLADNRRLDEWAEWGGVAPRTLTRRFIDETGFSFSEWRQRARLIRALEMLASGTAVTTIALDLGYENVSAFIAMFRRTFGVTPTQYFVKLIL</sequence>
<dbReference type="CDD" id="cd06124">
    <property type="entry name" value="cupin_NimR-like_N"/>
    <property type="match status" value="1"/>
</dbReference>
<keyword evidence="6" id="KW-1185">Reference proteome</keyword>
<protein>
    <submittedName>
        <fullName evidence="5">AraC-like DNA-binding protein</fullName>
    </submittedName>
</protein>
<organism evidence="5 6">
    <name type="scientific">Caballeronia udeis</name>
    <dbReference type="NCBI Taxonomy" id="1232866"/>
    <lineage>
        <taxon>Bacteria</taxon>
        <taxon>Pseudomonadati</taxon>
        <taxon>Pseudomonadota</taxon>
        <taxon>Betaproteobacteria</taxon>
        <taxon>Burkholderiales</taxon>
        <taxon>Burkholderiaceae</taxon>
        <taxon>Caballeronia</taxon>
    </lineage>
</organism>
<evidence type="ECO:0000259" key="4">
    <source>
        <dbReference type="PROSITE" id="PS01124"/>
    </source>
</evidence>
<dbReference type="PRINTS" id="PR00032">
    <property type="entry name" value="HTHARAC"/>
</dbReference>